<keyword evidence="1" id="KW-0433">Leucine-rich repeat</keyword>
<keyword evidence="4" id="KW-1133">Transmembrane helix</keyword>
<dbReference type="InterPro" id="IPR050647">
    <property type="entry name" value="Plant_LRR-RLKs"/>
</dbReference>
<evidence type="ECO:0008006" key="7">
    <source>
        <dbReference type="Google" id="ProtNLM"/>
    </source>
</evidence>
<dbReference type="InterPro" id="IPR001611">
    <property type="entry name" value="Leu-rich_rpt"/>
</dbReference>
<evidence type="ECO:0000256" key="1">
    <source>
        <dbReference type="ARBA" id="ARBA00022614"/>
    </source>
</evidence>
<name>A0AAW0P9G5_9GOBI</name>
<keyword evidence="4" id="KW-0472">Membrane</keyword>
<evidence type="ECO:0000256" key="2">
    <source>
        <dbReference type="ARBA" id="ARBA00022737"/>
    </source>
</evidence>
<keyword evidence="4" id="KW-0812">Transmembrane</keyword>
<feature type="compositionally biased region" description="Low complexity" evidence="3">
    <location>
        <begin position="201"/>
        <end position="210"/>
    </location>
</feature>
<evidence type="ECO:0000256" key="3">
    <source>
        <dbReference type="SAM" id="MobiDB-lite"/>
    </source>
</evidence>
<keyword evidence="2" id="KW-0677">Repeat</keyword>
<feature type="compositionally biased region" description="Basic and acidic residues" evidence="3">
    <location>
        <begin position="211"/>
        <end position="232"/>
    </location>
</feature>
<dbReference type="InterPro" id="IPR003591">
    <property type="entry name" value="Leu-rich_rpt_typical-subtyp"/>
</dbReference>
<dbReference type="SMART" id="SM00369">
    <property type="entry name" value="LRR_TYP"/>
    <property type="match status" value="3"/>
</dbReference>
<feature type="compositionally biased region" description="Basic and acidic residues" evidence="3">
    <location>
        <begin position="155"/>
        <end position="198"/>
    </location>
</feature>
<comment type="caution">
    <text evidence="5">The sequence shown here is derived from an EMBL/GenBank/DDBJ whole genome shotgun (WGS) entry which is preliminary data.</text>
</comment>
<dbReference type="PANTHER" id="PTHR48056">
    <property type="entry name" value="LRR RECEPTOR-LIKE SERINE/THREONINE-PROTEIN KINASE-RELATED"/>
    <property type="match status" value="1"/>
</dbReference>
<dbReference type="SUPFAM" id="SSF52058">
    <property type="entry name" value="L domain-like"/>
    <property type="match status" value="1"/>
</dbReference>
<feature type="transmembrane region" description="Helical" evidence="4">
    <location>
        <begin position="244"/>
        <end position="265"/>
    </location>
</feature>
<evidence type="ECO:0000313" key="6">
    <source>
        <dbReference type="Proteomes" id="UP001460270"/>
    </source>
</evidence>
<gene>
    <name evidence="5" type="ORF">WMY93_009995</name>
</gene>
<feature type="region of interest" description="Disordered" evidence="3">
    <location>
        <begin position="155"/>
        <end position="234"/>
    </location>
</feature>
<dbReference type="AlphaFoldDB" id="A0AAW0P9G5"/>
<protein>
    <recommendedName>
        <fullName evidence="7">Leucine-rich repeat-containing protein 59</fullName>
    </recommendedName>
</protein>
<evidence type="ECO:0000313" key="5">
    <source>
        <dbReference type="EMBL" id="KAK7918711.1"/>
    </source>
</evidence>
<dbReference type="PROSITE" id="PS51450">
    <property type="entry name" value="LRR"/>
    <property type="match status" value="2"/>
</dbReference>
<evidence type="ECO:0000256" key="4">
    <source>
        <dbReference type="SAM" id="Phobius"/>
    </source>
</evidence>
<organism evidence="5 6">
    <name type="scientific">Mugilogobius chulae</name>
    <name type="common">yellowstripe goby</name>
    <dbReference type="NCBI Taxonomy" id="88201"/>
    <lineage>
        <taxon>Eukaryota</taxon>
        <taxon>Metazoa</taxon>
        <taxon>Chordata</taxon>
        <taxon>Craniata</taxon>
        <taxon>Vertebrata</taxon>
        <taxon>Euteleostomi</taxon>
        <taxon>Actinopterygii</taxon>
        <taxon>Neopterygii</taxon>
        <taxon>Teleostei</taxon>
        <taxon>Neoteleostei</taxon>
        <taxon>Acanthomorphata</taxon>
        <taxon>Gobiaria</taxon>
        <taxon>Gobiiformes</taxon>
        <taxon>Gobioidei</taxon>
        <taxon>Gobiidae</taxon>
        <taxon>Gobionellinae</taxon>
        <taxon>Mugilogobius</taxon>
    </lineage>
</organism>
<accession>A0AAW0P9G5</accession>
<dbReference type="InterPro" id="IPR032675">
    <property type="entry name" value="LRR_dom_sf"/>
</dbReference>
<dbReference type="Proteomes" id="UP001460270">
    <property type="component" value="Unassembled WGS sequence"/>
</dbReference>
<keyword evidence="6" id="KW-1185">Reference proteome</keyword>
<proteinExistence type="predicted"/>
<dbReference type="Pfam" id="PF13855">
    <property type="entry name" value="LRR_8"/>
    <property type="match status" value="1"/>
</dbReference>
<dbReference type="Gene3D" id="3.80.10.10">
    <property type="entry name" value="Ribonuclease Inhibitor"/>
    <property type="match status" value="1"/>
</dbReference>
<dbReference type="EMBL" id="JBBPFD010000007">
    <property type="protein sequence ID" value="KAK7918711.1"/>
    <property type="molecule type" value="Genomic_DNA"/>
</dbReference>
<sequence>MSKNKLLNIKDKIEGNEVDLSLCNLTDVPVKELAAVPKTFPVIESFSRLFQPEFCGLVHLVKLDLNKNQLTSLPEDFGSLVNLQHLDLLGNRLTELPVSFAQLRSLKWLDLKDNPLEPGLAKAAGDCLDERQCKQCAAKVLQHMRGLQEEVEKVRQKKLQREKDLEKKREAKQREREAREREMKKKEKAEEKERRRQEYNQQVAAQAAQEQQKKKQEERKKKNGKAADKKPSSADALVKPKRSVFVLVLKLLLLLCLGLLATVAVCRFTDLRNLPQCREVSALADQTLTWAKQQQVLVQELLQSVCADAKELLQSLCANAKELLESTHKQLTHRN</sequence>
<reference evidence="6" key="1">
    <citation type="submission" date="2024-04" db="EMBL/GenBank/DDBJ databases">
        <title>Salinicola lusitanus LLJ914,a marine bacterium isolated from the Okinawa Trough.</title>
        <authorList>
            <person name="Li J."/>
        </authorList>
    </citation>
    <scope>NUCLEOTIDE SEQUENCE [LARGE SCALE GENOMIC DNA]</scope>
</reference>